<comment type="caution">
    <text evidence="3">The sequence shown here is derived from an EMBL/GenBank/DDBJ whole genome shotgun (WGS) entry which is preliminary data.</text>
</comment>
<dbReference type="Gene3D" id="3.40.50.880">
    <property type="match status" value="1"/>
</dbReference>
<proteinExistence type="predicted"/>
<dbReference type="PANTHER" id="PTHR43130">
    <property type="entry name" value="ARAC-FAMILY TRANSCRIPTIONAL REGULATOR"/>
    <property type="match status" value="1"/>
</dbReference>
<sequence>MGRKLQVAVVLFDGVAVLDAIAPYECLQLLPNVEVVFVAHKIGSFKDTFGYLSVNSTHTFQDITHPDILVVPGGLGIKNLLKDEAVLEWIEQVDNNTLYTTAVGSGSLLLAETGLLTGISATTHWSVKEALEKHGVKLSDDRVVQEGKIITAAGPTSAIEMGLKLAALVTSEEFAKSVQLILEYDPQVMYGTGSTTKAGPEVTAKATTLLYANELRASNH</sequence>
<dbReference type="Pfam" id="PF01965">
    <property type="entry name" value="DJ-1_PfpI"/>
    <property type="match status" value="1"/>
</dbReference>
<evidence type="ECO:0000256" key="1">
    <source>
        <dbReference type="SAM" id="SignalP"/>
    </source>
</evidence>
<dbReference type="Proteomes" id="UP001633002">
    <property type="component" value="Unassembled WGS sequence"/>
</dbReference>
<evidence type="ECO:0000313" key="3">
    <source>
        <dbReference type="EMBL" id="KAL3695667.1"/>
    </source>
</evidence>
<feature type="signal peptide" evidence="1">
    <location>
        <begin position="1"/>
        <end position="20"/>
    </location>
</feature>
<evidence type="ECO:0000313" key="4">
    <source>
        <dbReference type="Proteomes" id="UP001633002"/>
    </source>
</evidence>
<keyword evidence="4" id="KW-1185">Reference proteome</keyword>
<feature type="domain" description="DJ-1/PfpI" evidence="2">
    <location>
        <begin position="6"/>
        <end position="166"/>
    </location>
</feature>
<name>A0ABD3HZK8_9MARC</name>
<dbReference type="InterPro" id="IPR029062">
    <property type="entry name" value="Class_I_gatase-like"/>
</dbReference>
<dbReference type="EMBL" id="JBJQOH010000002">
    <property type="protein sequence ID" value="KAL3695667.1"/>
    <property type="molecule type" value="Genomic_DNA"/>
</dbReference>
<dbReference type="AlphaFoldDB" id="A0ABD3HZK8"/>
<dbReference type="InterPro" id="IPR002818">
    <property type="entry name" value="DJ-1/PfpI"/>
</dbReference>
<protein>
    <recommendedName>
        <fullName evidence="2">DJ-1/PfpI domain-containing protein</fullName>
    </recommendedName>
</protein>
<dbReference type="SUPFAM" id="SSF52317">
    <property type="entry name" value="Class I glutamine amidotransferase-like"/>
    <property type="match status" value="1"/>
</dbReference>
<accession>A0ABD3HZK8</accession>
<reference evidence="3 4" key="1">
    <citation type="submission" date="2024-09" db="EMBL/GenBank/DDBJ databases">
        <title>Chromosome-scale assembly of Riccia sorocarpa.</title>
        <authorList>
            <person name="Paukszto L."/>
        </authorList>
    </citation>
    <scope>NUCLEOTIDE SEQUENCE [LARGE SCALE GENOMIC DNA]</scope>
    <source>
        <strain evidence="3">LP-2024</strain>
        <tissue evidence="3">Aerial parts of the thallus</tissue>
    </source>
</reference>
<dbReference type="InterPro" id="IPR052158">
    <property type="entry name" value="INH-QAR"/>
</dbReference>
<organism evidence="3 4">
    <name type="scientific">Riccia sorocarpa</name>
    <dbReference type="NCBI Taxonomy" id="122646"/>
    <lineage>
        <taxon>Eukaryota</taxon>
        <taxon>Viridiplantae</taxon>
        <taxon>Streptophyta</taxon>
        <taxon>Embryophyta</taxon>
        <taxon>Marchantiophyta</taxon>
        <taxon>Marchantiopsida</taxon>
        <taxon>Marchantiidae</taxon>
        <taxon>Marchantiales</taxon>
        <taxon>Ricciaceae</taxon>
        <taxon>Riccia</taxon>
    </lineage>
</organism>
<dbReference type="PANTHER" id="PTHR43130:SF2">
    <property type="entry name" value="DJ-1_PFPI DOMAIN-CONTAINING PROTEIN"/>
    <property type="match status" value="1"/>
</dbReference>
<keyword evidence="1" id="KW-0732">Signal</keyword>
<evidence type="ECO:0000259" key="2">
    <source>
        <dbReference type="Pfam" id="PF01965"/>
    </source>
</evidence>
<dbReference type="CDD" id="cd03139">
    <property type="entry name" value="GATase1_PfpI_2"/>
    <property type="match status" value="1"/>
</dbReference>
<feature type="chain" id="PRO_5044743665" description="DJ-1/PfpI domain-containing protein" evidence="1">
    <location>
        <begin position="21"/>
        <end position="220"/>
    </location>
</feature>
<gene>
    <name evidence="3" type="ORF">R1sor_009743</name>
</gene>